<feature type="binding site" evidence="1">
    <location>
        <position position="70"/>
    </location>
    <ligand>
        <name>substrate</name>
    </ligand>
</feature>
<dbReference type="Proteomes" id="UP001500635">
    <property type="component" value="Unassembled WGS sequence"/>
</dbReference>
<dbReference type="SUPFAM" id="SSF55326">
    <property type="entry name" value="PurM N-terminal domain-like"/>
    <property type="match status" value="1"/>
</dbReference>
<feature type="binding site" evidence="1">
    <location>
        <position position="287"/>
    </location>
    <ligand>
        <name>substrate</name>
    </ligand>
</feature>
<dbReference type="SUPFAM" id="SSF56042">
    <property type="entry name" value="PurM C-terminal domain-like"/>
    <property type="match status" value="1"/>
</dbReference>
<dbReference type="NCBIfam" id="TIGR01379">
    <property type="entry name" value="thiL"/>
    <property type="match status" value="1"/>
</dbReference>
<keyword evidence="1" id="KW-0784">Thiamine biosynthesis</keyword>
<feature type="binding site" evidence="1">
    <location>
        <position position="47"/>
    </location>
    <ligand>
        <name>Mg(2+)</name>
        <dbReference type="ChEBI" id="CHEBI:18420"/>
        <label>3</label>
    </ligand>
</feature>
<keyword evidence="1" id="KW-0547">Nucleotide-binding</keyword>
<feature type="binding site" evidence="1">
    <location>
        <position position="63"/>
    </location>
    <ligand>
        <name>Mg(2+)</name>
        <dbReference type="ChEBI" id="CHEBI:18420"/>
        <label>1</label>
    </ligand>
</feature>
<dbReference type="GO" id="GO:0016301">
    <property type="term" value="F:kinase activity"/>
    <property type="evidence" value="ECO:0007669"/>
    <property type="project" value="UniProtKB-KW"/>
</dbReference>
<keyword evidence="1" id="KW-0460">Magnesium</keyword>
<feature type="binding site" evidence="1">
    <location>
        <position position="62"/>
    </location>
    <ligand>
        <name>Mg(2+)</name>
        <dbReference type="ChEBI" id="CHEBI:18420"/>
        <label>1</label>
    </ligand>
</feature>
<reference evidence="5" key="1">
    <citation type="journal article" date="2019" name="Int. J. Syst. Evol. Microbiol.">
        <title>The Global Catalogue of Microorganisms (GCM) 10K type strain sequencing project: providing services to taxonomists for standard genome sequencing and annotation.</title>
        <authorList>
            <consortium name="The Broad Institute Genomics Platform"/>
            <consortium name="The Broad Institute Genome Sequencing Center for Infectious Disease"/>
            <person name="Wu L."/>
            <person name="Ma J."/>
        </authorList>
    </citation>
    <scope>NUCLEOTIDE SEQUENCE [LARGE SCALE GENOMIC DNA]</scope>
    <source>
        <strain evidence="5">JCM 17688</strain>
    </source>
</reference>
<dbReference type="EC" id="2.7.4.16" evidence="1"/>
<feature type="domain" description="PurM-like N-terminal" evidence="3">
    <location>
        <begin position="45"/>
        <end position="155"/>
    </location>
</feature>
<dbReference type="CDD" id="cd02194">
    <property type="entry name" value="ThiL"/>
    <property type="match status" value="1"/>
</dbReference>
<name>A0ABP8JVH7_9ACTN</name>
<dbReference type="InterPro" id="IPR006283">
    <property type="entry name" value="ThiL-like"/>
</dbReference>
<dbReference type="RefSeq" id="WP_344997642.1">
    <property type="nucleotide sequence ID" value="NZ_BAABFR010000051.1"/>
</dbReference>
<evidence type="ECO:0000256" key="2">
    <source>
        <dbReference type="SAM" id="MobiDB-lite"/>
    </source>
</evidence>
<evidence type="ECO:0000313" key="5">
    <source>
        <dbReference type="Proteomes" id="UP001500635"/>
    </source>
</evidence>
<keyword evidence="1" id="KW-0808">Transferase</keyword>
<feature type="binding site" evidence="1">
    <location>
        <position position="229"/>
    </location>
    <ligand>
        <name>ATP</name>
        <dbReference type="ChEBI" id="CHEBI:30616"/>
    </ligand>
</feature>
<dbReference type="InterPro" id="IPR016188">
    <property type="entry name" value="PurM-like_N"/>
</dbReference>
<feature type="binding site" evidence="1">
    <location>
        <position position="92"/>
    </location>
    <ligand>
        <name>Mg(2+)</name>
        <dbReference type="ChEBI" id="CHEBI:18420"/>
        <label>2</label>
    </ligand>
</feature>
<dbReference type="InterPro" id="IPR036921">
    <property type="entry name" value="PurM-like_N_sf"/>
</dbReference>
<proteinExistence type="inferred from homology"/>
<keyword evidence="1 4" id="KW-0418">Kinase</keyword>
<dbReference type="PANTHER" id="PTHR30270:SF0">
    <property type="entry name" value="THIAMINE-MONOPHOSPHATE KINASE"/>
    <property type="match status" value="1"/>
</dbReference>
<evidence type="ECO:0000256" key="1">
    <source>
        <dbReference type="HAMAP-Rule" id="MF_02128"/>
    </source>
</evidence>
<evidence type="ECO:0000259" key="3">
    <source>
        <dbReference type="Pfam" id="PF00586"/>
    </source>
</evidence>
<protein>
    <recommendedName>
        <fullName evidence="1">Thiamine-monophosphate kinase</fullName>
        <shortName evidence="1">TMP kinase</shortName>
        <shortName evidence="1">Thiamine-phosphate kinase</shortName>
        <ecNumber evidence="1">2.7.4.16</ecNumber>
    </recommendedName>
</protein>
<dbReference type="Gene3D" id="3.30.1330.10">
    <property type="entry name" value="PurM-like, N-terminal domain"/>
    <property type="match status" value="1"/>
</dbReference>
<feature type="binding site" evidence="1">
    <location>
        <position position="61"/>
    </location>
    <ligand>
        <name>Mg(2+)</name>
        <dbReference type="ChEBI" id="CHEBI:18420"/>
        <label>4</label>
    </ligand>
</feature>
<evidence type="ECO:0000313" key="4">
    <source>
        <dbReference type="EMBL" id="GAA4396791.1"/>
    </source>
</evidence>
<dbReference type="HAMAP" id="MF_02128">
    <property type="entry name" value="TMP_kinase"/>
    <property type="match status" value="1"/>
</dbReference>
<comment type="caution">
    <text evidence="4">The sequence shown here is derived from an EMBL/GenBank/DDBJ whole genome shotgun (WGS) entry which is preliminary data.</text>
</comment>
<organism evidence="4 5">
    <name type="scientific">Tsukamurella soli</name>
    <dbReference type="NCBI Taxonomy" id="644556"/>
    <lineage>
        <taxon>Bacteria</taxon>
        <taxon>Bacillati</taxon>
        <taxon>Actinomycetota</taxon>
        <taxon>Actinomycetes</taxon>
        <taxon>Mycobacteriales</taxon>
        <taxon>Tsukamurellaceae</taxon>
        <taxon>Tsukamurella</taxon>
    </lineage>
</organism>
<accession>A0ABP8JVH7</accession>
<comment type="pathway">
    <text evidence="1">Cofactor biosynthesis; thiamine diphosphate biosynthesis; thiamine diphosphate from thiamine phosphate: step 1/1.</text>
</comment>
<dbReference type="NCBIfam" id="NF004351">
    <property type="entry name" value="PRK05731.1-4"/>
    <property type="match status" value="1"/>
</dbReference>
<dbReference type="Gene3D" id="3.90.650.10">
    <property type="entry name" value="PurM-like C-terminal domain"/>
    <property type="match status" value="1"/>
</dbReference>
<comment type="similarity">
    <text evidence="1">Belongs to the thiamine-monophosphate kinase family.</text>
</comment>
<comment type="miscellaneous">
    <text evidence="1">Reaction mechanism of ThiL seems to utilize a direct, inline transfer of the gamma-phosphate of ATP to TMP rather than a phosphorylated enzyme intermediate.</text>
</comment>
<feature type="binding site" evidence="1">
    <location>
        <position position="230"/>
    </location>
    <ligand>
        <name>Mg(2+)</name>
        <dbReference type="ChEBI" id="CHEBI:18420"/>
        <label>5</label>
    </ligand>
</feature>
<feature type="binding site" evidence="1">
    <location>
        <position position="92"/>
    </location>
    <ligand>
        <name>Mg(2+)</name>
        <dbReference type="ChEBI" id="CHEBI:18420"/>
        <label>4</label>
    </ligand>
</feature>
<feature type="binding site" evidence="1">
    <location>
        <position position="227"/>
    </location>
    <ligand>
        <name>Mg(2+)</name>
        <dbReference type="ChEBI" id="CHEBI:18420"/>
        <label>3</label>
    </ligand>
</feature>
<feature type="binding site" evidence="1">
    <location>
        <position position="63"/>
    </location>
    <ligand>
        <name>Mg(2+)</name>
        <dbReference type="ChEBI" id="CHEBI:18420"/>
        <label>2</label>
    </ligand>
</feature>
<feature type="region of interest" description="Disordered" evidence="2">
    <location>
        <begin position="319"/>
        <end position="339"/>
    </location>
</feature>
<feature type="binding site" evidence="1">
    <location>
        <position position="92"/>
    </location>
    <ligand>
        <name>Mg(2+)</name>
        <dbReference type="ChEBI" id="CHEBI:18420"/>
        <label>3</label>
    </ligand>
</feature>
<keyword evidence="1" id="KW-0479">Metal-binding</keyword>
<comment type="function">
    <text evidence="1">Catalyzes the ATP-dependent phosphorylation of thiamine-monophosphate (TMP) to form thiamine-pyrophosphate (TPP), the active form of vitamin B1.</text>
</comment>
<feature type="binding site" evidence="1">
    <location>
        <position position="47"/>
    </location>
    <ligand>
        <name>Mg(2+)</name>
        <dbReference type="ChEBI" id="CHEBI:18420"/>
        <label>4</label>
    </ligand>
</feature>
<dbReference type="PANTHER" id="PTHR30270">
    <property type="entry name" value="THIAMINE-MONOPHOSPHATE KINASE"/>
    <property type="match status" value="1"/>
</dbReference>
<comment type="catalytic activity">
    <reaction evidence="1">
        <text>thiamine phosphate + ATP = thiamine diphosphate + ADP</text>
        <dbReference type="Rhea" id="RHEA:15913"/>
        <dbReference type="ChEBI" id="CHEBI:30616"/>
        <dbReference type="ChEBI" id="CHEBI:37575"/>
        <dbReference type="ChEBI" id="CHEBI:58937"/>
        <dbReference type="ChEBI" id="CHEBI:456216"/>
        <dbReference type="EC" id="2.7.4.16"/>
    </reaction>
</comment>
<keyword evidence="5" id="KW-1185">Reference proteome</keyword>
<dbReference type="InterPro" id="IPR036676">
    <property type="entry name" value="PurM-like_C_sf"/>
</dbReference>
<dbReference type="PIRSF" id="PIRSF005303">
    <property type="entry name" value="Thiam_monoph_kin"/>
    <property type="match status" value="1"/>
</dbReference>
<dbReference type="Pfam" id="PF00586">
    <property type="entry name" value="AIRS"/>
    <property type="match status" value="1"/>
</dbReference>
<feature type="binding site" evidence="1">
    <location>
        <begin position="139"/>
        <end position="140"/>
    </location>
    <ligand>
        <name>ATP</name>
        <dbReference type="ChEBI" id="CHEBI:30616"/>
    </ligand>
</feature>
<feature type="binding site" evidence="1">
    <location>
        <position position="331"/>
    </location>
    <ligand>
        <name>substrate</name>
    </ligand>
</feature>
<sequence>MSDNDPDARTAHGAGRTVADLGEEGVIAAATRRVTADPRVPVGPGDDAAVVLAPDGRVVVSSDAVVEGRHFRFDLSTPEHVGRRVIAQNAADIAAMGAVCTAFTVTLGCPADTAAEVIERLSEGIAAGAAAAGGAVVGGDVVRTDQVIVSVTVLGDLAGRAPVLLSGARPGDVLAVCGTLGHSAAGLAALEARDAECPEVVAVYRVPEPPLAAGPTAADAGATAMTDVSDGLVRDARAIAMASRVTVDLDPAALDPQPGAPHPDPLLARAASRRGAAALDWVLTGGEDHALLATFPPDVVLPKGFRRIGRVLAGEPGVTVADEPAPERGGWTSFVSNEE</sequence>
<feature type="binding site" evidence="1">
    <location>
        <position position="140"/>
    </location>
    <ligand>
        <name>Mg(2+)</name>
        <dbReference type="ChEBI" id="CHEBI:18420"/>
        <label>1</label>
    </ligand>
</feature>
<keyword evidence="1" id="KW-0067">ATP-binding</keyword>
<gene>
    <name evidence="1" type="primary">thiL</name>
    <name evidence="4" type="ORF">GCM10023147_31500</name>
</gene>
<dbReference type="EMBL" id="BAABFR010000051">
    <property type="protein sequence ID" value="GAA4396791.1"/>
    <property type="molecule type" value="Genomic_DNA"/>
</dbReference>
<comment type="caution">
    <text evidence="1">Lacks conserved residue(s) required for the propagation of feature annotation.</text>
</comment>